<reference evidence="1 2" key="1">
    <citation type="submission" date="2018-05" db="EMBL/GenBank/DDBJ databases">
        <title>Genomic Encyclopedia of Type Strains, Phase IV (KMG-IV): sequencing the most valuable type-strain genomes for metagenomic binning, comparative biology and taxonomic classification.</title>
        <authorList>
            <person name="Goeker M."/>
        </authorList>
    </citation>
    <scope>NUCLEOTIDE SEQUENCE [LARGE SCALE GENOMIC DNA]</scope>
    <source>
        <strain evidence="1 2">DSM 100333</strain>
    </source>
</reference>
<name>A0A2U0U4V1_9BACT</name>
<evidence type="ECO:0000313" key="1">
    <source>
        <dbReference type="EMBL" id="PVX51711.1"/>
    </source>
</evidence>
<protein>
    <recommendedName>
        <fullName evidence="3">Lipoprotein</fullName>
    </recommendedName>
</protein>
<keyword evidence="2" id="KW-1185">Reference proteome</keyword>
<dbReference type="PROSITE" id="PS51257">
    <property type="entry name" value="PROKAR_LIPOPROTEIN"/>
    <property type="match status" value="1"/>
</dbReference>
<dbReference type="AlphaFoldDB" id="A0A2U0U4V1"/>
<evidence type="ECO:0000313" key="2">
    <source>
        <dbReference type="Proteomes" id="UP000245870"/>
    </source>
</evidence>
<dbReference type="Proteomes" id="UP000245870">
    <property type="component" value="Unassembled WGS sequence"/>
</dbReference>
<comment type="caution">
    <text evidence="1">The sequence shown here is derived from an EMBL/GenBank/DDBJ whole genome shotgun (WGS) entry which is preliminary data.</text>
</comment>
<proteinExistence type="predicted"/>
<organism evidence="1 2">
    <name type="scientific">Hallella colorans</name>
    <dbReference type="NCBI Taxonomy" id="1703337"/>
    <lineage>
        <taxon>Bacteria</taxon>
        <taxon>Pseudomonadati</taxon>
        <taxon>Bacteroidota</taxon>
        <taxon>Bacteroidia</taxon>
        <taxon>Bacteroidales</taxon>
        <taxon>Prevotellaceae</taxon>
        <taxon>Hallella</taxon>
    </lineage>
</organism>
<dbReference type="EMBL" id="QENY01000015">
    <property type="protein sequence ID" value="PVX51711.1"/>
    <property type="molecule type" value="Genomic_DNA"/>
</dbReference>
<sequence>MKKIFYSLLCIIGLSACSSENVVLDSLRVYDVANSTCKSSLSLTETRPDFYLENDAVPATLSIELGKDGIAQCVLEDVKANCAVRNIYVNIANQDNQITLVVYHNVLDALADCICKYDVNFKMSKVIPGNYQLKVYYAKPNMKYEASDIAYNGQVNLVQNKKAYITLNADKVLPESTPIIQGAKTELFAVGTTRITRAAAKPYLFTLENINSFNVQTREIVFQDFEPTSQLFPIYRNIEVHSYGKVLLHITTFVSSLNSQIFTDLSLVSESGKFYLSDCYPRNIENDSHYAKDNKAIAESREKRATEWGEFLSILRKHGKLIE</sequence>
<accession>A0A2U0U4V1</accession>
<evidence type="ECO:0008006" key="3">
    <source>
        <dbReference type="Google" id="ProtNLM"/>
    </source>
</evidence>
<gene>
    <name evidence="1" type="ORF">C7379_11563</name>
</gene>